<protein>
    <recommendedName>
        <fullName evidence="3">Transmembrane protein</fullName>
    </recommendedName>
</protein>
<gene>
    <name evidence="1" type="ORF">RW095_14135</name>
</gene>
<sequence>MISSNMLLTLRVFAAAALAIVVFAFVSNRTNGTEQAVEGPSLPLQKVVDVPLGGGTTRFDYESIDSSCHLLFIAHLGDSEVVAFSTEMSRVVGRVGNVSSAHGVLTIPELGRVYRTDMAATGRNLSRCSGCRTLMQ</sequence>
<evidence type="ECO:0008006" key="3">
    <source>
        <dbReference type="Google" id="ProtNLM"/>
    </source>
</evidence>
<reference evidence="1 2" key="1">
    <citation type="submission" date="2023-10" db="EMBL/GenBank/DDBJ databases">
        <title>Surface-active antibiotics is a multifunctional adaptation for post-fire microbes.</title>
        <authorList>
            <person name="Liu M.D."/>
            <person name="Du Y."/>
            <person name="Koupaei S.K."/>
            <person name="Kim N.R."/>
            <person name="Zhang W."/>
            <person name="Traxler M.F."/>
        </authorList>
    </citation>
    <scope>NUCLEOTIDE SEQUENCE [LARGE SCALE GENOMIC DNA]</scope>
    <source>
        <strain evidence="1 2">F3</strain>
    </source>
</reference>
<dbReference type="Proteomes" id="UP001302652">
    <property type="component" value="Chromosome 2"/>
</dbReference>
<keyword evidence="2" id="KW-1185">Reference proteome</keyword>
<organism evidence="1 2">
    <name type="scientific">Paraburkholderia kirstenboschensis</name>
    <dbReference type="NCBI Taxonomy" id="1245436"/>
    <lineage>
        <taxon>Bacteria</taxon>
        <taxon>Pseudomonadati</taxon>
        <taxon>Pseudomonadota</taxon>
        <taxon>Betaproteobacteria</taxon>
        <taxon>Burkholderiales</taxon>
        <taxon>Burkholderiaceae</taxon>
        <taxon>Paraburkholderia</taxon>
    </lineage>
</organism>
<dbReference type="EMBL" id="CP136512">
    <property type="protein sequence ID" value="WOD16985.1"/>
    <property type="molecule type" value="Genomic_DNA"/>
</dbReference>
<dbReference type="RefSeq" id="WP_317019572.1">
    <property type="nucleotide sequence ID" value="NZ_CP136512.1"/>
</dbReference>
<accession>A0ABZ0EK81</accession>
<evidence type="ECO:0000313" key="2">
    <source>
        <dbReference type="Proteomes" id="UP001302652"/>
    </source>
</evidence>
<proteinExistence type="predicted"/>
<name>A0ABZ0EK81_9BURK</name>
<evidence type="ECO:0000313" key="1">
    <source>
        <dbReference type="EMBL" id="WOD16985.1"/>
    </source>
</evidence>